<protein>
    <recommendedName>
        <fullName evidence="7">Cuticle protein</fullName>
    </recommendedName>
</protein>
<dbReference type="VEuPathDB" id="VectorBase:ISCW016312"/>
<feature type="compositionally biased region" description="Basic and acidic residues" evidence="3">
    <location>
        <begin position="32"/>
        <end position="43"/>
    </location>
</feature>
<dbReference type="OrthoDB" id="6510765at2759"/>
<gene>
    <name evidence="5" type="primary">8025001</name>
    <name evidence="4" type="ORF">IscW_ISCW016312</name>
</gene>
<feature type="compositionally biased region" description="Basic and acidic residues" evidence="3">
    <location>
        <begin position="145"/>
        <end position="157"/>
    </location>
</feature>
<dbReference type="PROSITE" id="PS00233">
    <property type="entry name" value="CHIT_BIND_RR_1"/>
    <property type="match status" value="1"/>
</dbReference>
<dbReference type="KEGG" id="isc:8025001"/>
<evidence type="ECO:0000313" key="6">
    <source>
        <dbReference type="Proteomes" id="UP000001555"/>
    </source>
</evidence>
<dbReference type="Proteomes" id="UP000001555">
    <property type="component" value="Unassembled WGS sequence"/>
</dbReference>
<dbReference type="VEuPathDB" id="VectorBase:ISCI016312"/>
<keyword evidence="1 2" id="KW-0193">Cuticle</keyword>
<dbReference type="InterPro" id="IPR029070">
    <property type="entry name" value="Chitinase_insertion_sf"/>
</dbReference>
<dbReference type="Pfam" id="PF00379">
    <property type="entry name" value="Chitin_bind_4"/>
    <property type="match status" value="1"/>
</dbReference>
<dbReference type="GO" id="GO:0062129">
    <property type="term" value="C:chitin-based extracellular matrix"/>
    <property type="evidence" value="ECO:0000318"/>
    <property type="project" value="GO_Central"/>
</dbReference>
<proteinExistence type="predicted"/>
<dbReference type="InParanoid" id="B7P5Q7"/>
<dbReference type="Gene3D" id="3.10.50.10">
    <property type="match status" value="1"/>
</dbReference>
<dbReference type="InterPro" id="IPR000618">
    <property type="entry name" value="Insect_cuticle"/>
</dbReference>
<dbReference type="InterPro" id="IPR031311">
    <property type="entry name" value="CHIT_BIND_RR_consensus"/>
</dbReference>
<accession>B7P5Q7</accession>
<dbReference type="EMBL" id="DS642248">
    <property type="protein sequence ID" value="EEC01929.1"/>
    <property type="molecule type" value="Genomic_DNA"/>
</dbReference>
<name>B7P5Q7_IXOSC</name>
<dbReference type="EMBL" id="ABJB010733118">
    <property type="status" value="NOT_ANNOTATED_CDS"/>
    <property type="molecule type" value="Genomic_DNA"/>
</dbReference>
<evidence type="ECO:0000256" key="1">
    <source>
        <dbReference type="ARBA" id="ARBA00022460"/>
    </source>
</evidence>
<dbReference type="EMBL" id="ABJB010588163">
    <property type="status" value="NOT_ANNOTATED_CDS"/>
    <property type="molecule type" value="Genomic_DNA"/>
</dbReference>
<dbReference type="PANTHER" id="PTHR10380:SF173">
    <property type="entry name" value="CUTICULAR PROTEIN 47EF, ISOFORM C-RELATED"/>
    <property type="match status" value="1"/>
</dbReference>
<reference evidence="4 6" key="1">
    <citation type="submission" date="2008-03" db="EMBL/GenBank/DDBJ databases">
        <title>Annotation of Ixodes scapularis.</title>
        <authorList>
            <consortium name="Ixodes scapularis Genome Project Consortium"/>
            <person name="Caler E."/>
            <person name="Hannick L.I."/>
            <person name="Bidwell S."/>
            <person name="Joardar V."/>
            <person name="Thiagarajan M."/>
            <person name="Amedeo P."/>
            <person name="Galinsky K.J."/>
            <person name="Schobel S."/>
            <person name="Inman J."/>
            <person name="Hostetler J."/>
            <person name="Miller J."/>
            <person name="Hammond M."/>
            <person name="Megy K."/>
            <person name="Lawson D."/>
            <person name="Kodira C."/>
            <person name="Sutton G."/>
            <person name="Meyer J."/>
            <person name="Hill C.A."/>
            <person name="Birren B."/>
            <person name="Nene V."/>
            <person name="Collins F."/>
            <person name="Alarcon-Chaidez F."/>
            <person name="Wikel S."/>
            <person name="Strausberg R."/>
        </authorList>
    </citation>
    <scope>NUCLEOTIDE SEQUENCE [LARGE SCALE GENOMIC DNA]</scope>
    <source>
        <strain evidence="6">Wikel</strain>
        <strain evidence="4">Wikel colony</strain>
    </source>
</reference>
<evidence type="ECO:0000256" key="3">
    <source>
        <dbReference type="SAM" id="MobiDB-lite"/>
    </source>
</evidence>
<dbReference type="PaxDb" id="6945-B7P5Q7"/>
<sequence length="402" mass="44541">MHGASAGRYTHFQEDALVEPAVHAAPAFGDRTQGHGDAAHHVEEPEEYPPQPHAYQFAYEIKDEHGNTRHHKEESDVHNNRKGSYSYRDANGVYRVVNYVADKGGFRAWIRTNEPGTANQNPAHVRITARDPPPHVVEAAQAKPPHKEDQPPHHHEPEDFESARPAVAAIPAFTHPGTLPIHTVHPAGAVAAPEVAAVPAFHHPNPGHRVQEVDEFGPSHGGSVVGHHPAFQGPEPARLQKFTLNDARVYEGSHDQLPHPGYGGTRPHSVVENRASSAPYYYQQQVEQVPFLKYGARAHAPPEPKHGYYSQVASHVTDSVPDTVPVYKSIRNFPRLQSSIKDADNPEVESTKHGIPVGVTYIRNPEPQPSFRRSASFDVEPSGVAARYQKYLDWNRNGKFRD</sequence>
<dbReference type="HOGENOM" id="CLU_685669_0_0_1"/>
<reference evidence="5" key="2">
    <citation type="submission" date="2020-05" db="UniProtKB">
        <authorList>
            <consortium name="EnsemblMetazoa"/>
        </authorList>
    </citation>
    <scope>IDENTIFICATION</scope>
    <source>
        <strain evidence="5">wikel</strain>
    </source>
</reference>
<evidence type="ECO:0000256" key="2">
    <source>
        <dbReference type="PROSITE-ProRule" id="PRU00497"/>
    </source>
</evidence>
<dbReference type="PROSITE" id="PS51155">
    <property type="entry name" value="CHIT_BIND_RR_2"/>
    <property type="match status" value="1"/>
</dbReference>
<dbReference type="EnsemblMetazoa" id="ISCW016312-RA">
    <property type="protein sequence ID" value="ISCW016312-PA"/>
    <property type="gene ID" value="ISCW016312"/>
</dbReference>
<evidence type="ECO:0000313" key="5">
    <source>
        <dbReference type="EnsemblMetazoa" id="ISCW016312-PA"/>
    </source>
</evidence>
<dbReference type="AlphaFoldDB" id="B7P5Q7"/>
<dbReference type="VEuPathDB" id="VectorBase:ISCP_011030"/>
<feature type="region of interest" description="Disordered" evidence="3">
    <location>
        <begin position="140"/>
        <end position="161"/>
    </location>
</feature>
<feature type="region of interest" description="Disordered" evidence="3">
    <location>
        <begin position="27"/>
        <end position="50"/>
    </location>
</feature>
<evidence type="ECO:0000313" key="4">
    <source>
        <dbReference type="EMBL" id="EEC01929.1"/>
    </source>
</evidence>
<dbReference type="GO" id="GO:0008010">
    <property type="term" value="F:structural constituent of chitin-based larval cuticle"/>
    <property type="evidence" value="ECO:0000318"/>
    <property type="project" value="GO_Central"/>
</dbReference>
<dbReference type="InterPro" id="IPR050468">
    <property type="entry name" value="Cuticle_Struct_Prot"/>
</dbReference>
<organism>
    <name type="scientific">Ixodes scapularis</name>
    <name type="common">Black-legged tick</name>
    <name type="synonym">Deer tick</name>
    <dbReference type="NCBI Taxonomy" id="6945"/>
    <lineage>
        <taxon>Eukaryota</taxon>
        <taxon>Metazoa</taxon>
        <taxon>Ecdysozoa</taxon>
        <taxon>Arthropoda</taxon>
        <taxon>Chelicerata</taxon>
        <taxon>Arachnida</taxon>
        <taxon>Acari</taxon>
        <taxon>Parasitiformes</taxon>
        <taxon>Ixodida</taxon>
        <taxon>Ixodoidea</taxon>
        <taxon>Ixodidae</taxon>
        <taxon>Ixodinae</taxon>
        <taxon>Ixodes</taxon>
    </lineage>
</organism>
<evidence type="ECO:0008006" key="7">
    <source>
        <dbReference type="Google" id="ProtNLM"/>
    </source>
</evidence>
<keyword evidence="6" id="KW-1185">Reference proteome</keyword>
<dbReference type="PANTHER" id="PTHR10380">
    <property type="entry name" value="CUTICLE PROTEIN"/>
    <property type="match status" value="1"/>
</dbReference>